<dbReference type="Gene3D" id="3.30.40.10">
    <property type="entry name" value="Zinc/RING finger domain, C3HC4 (zinc finger)"/>
    <property type="match status" value="1"/>
</dbReference>
<evidence type="ECO:0000256" key="2">
    <source>
        <dbReference type="ARBA" id="ARBA00022490"/>
    </source>
</evidence>
<evidence type="ECO:0000259" key="9">
    <source>
        <dbReference type="PROSITE" id="PS50188"/>
    </source>
</evidence>
<dbReference type="PANTHER" id="PTHR24103">
    <property type="entry name" value="E3 UBIQUITIN-PROTEIN LIGASE TRIM"/>
    <property type="match status" value="1"/>
</dbReference>
<evidence type="ECO:0000256" key="6">
    <source>
        <dbReference type="PROSITE-ProRule" id="PRU00024"/>
    </source>
</evidence>
<keyword evidence="2" id="KW-0963">Cytoplasm</keyword>
<feature type="domain" description="B30.2/SPRY" evidence="9">
    <location>
        <begin position="281"/>
        <end position="498"/>
    </location>
</feature>
<dbReference type="InterPro" id="IPR050143">
    <property type="entry name" value="TRIM/RBCC"/>
</dbReference>
<evidence type="ECO:0000256" key="3">
    <source>
        <dbReference type="ARBA" id="ARBA00022723"/>
    </source>
</evidence>
<evidence type="ECO:0000313" key="10">
    <source>
        <dbReference type="Proteomes" id="UP000694915"/>
    </source>
</evidence>
<dbReference type="Gene3D" id="3.30.160.60">
    <property type="entry name" value="Classic Zinc Finger"/>
    <property type="match status" value="1"/>
</dbReference>
<dbReference type="Pfam" id="PF00643">
    <property type="entry name" value="zf-B_box"/>
    <property type="match status" value="1"/>
</dbReference>
<dbReference type="GeneID" id="102000592"/>
<sequence>MASSVLGMVKEEVTCPICLELLKEPVSADCDHSFCRACITLNYESSKGKEGEGVCPVCRVCYLFGNLRPIRHVANIVERLKEFKSSPEEEQKVNVCAKHGEKLQLFCEKDMVAICWLCERSQEHRDHQTALIEEVANKYKGKLQAALEMQMANEERCDQWEDDLLKERTSWEKQIQRDVEKVQKEFKGLRDFLDSMEKNEVEKLMKEKEIILYILKDSQIDMEFQRKSVRELISDLEHRLQCSTIEMLQGVNCILTRSQNLRLKQPQMVASKQRKTCRDPDLEGMLQIFQGFREAQRHWVHVTLHQLNNKNIVINVDKRQIQHRTGYRRTLQVSESYDLGVLGYPAIHSGKHYWEVDVSRCDAWLLGINDGKCAQPQLPSLNQQGVKAKYNSDVNQHVNYQPKCGYWVIGMTNRSVYEAFEECSVTHKARILVFSLTRPPTRVGVFLDCEACTLSFYDVSNHGALIYKFCESSFPNVVYPYFNPMGCSEPLTVSGPPS</sequence>
<organism evidence="10 11">
    <name type="scientific">Microtus ochrogaster</name>
    <name type="common">Prairie vole</name>
    <dbReference type="NCBI Taxonomy" id="79684"/>
    <lineage>
        <taxon>Eukaryota</taxon>
        <taxon>Metazoa</taxon>
        <taxon>Chordata</taxon>
        <taxon>Craniata</taxon>
        <taxon>Vertebrata</taxon>
        <taxon>Euteleostomi</taxon>
        <taxon>Mammalia</taxon>
        <taxon>Eutheria</taxon>
        <taxon>Euarchontoglires</taxon>
        <taxon>Glires</taxon>
        <taxon>Rodentia</taxon>
        <taxon>Myomorpha</taxon>
        <taxon>Muroidea</taxon>
        <taxon>Cricetidae</taxon>
        <taxon>Arvicolinae</taxon>
        <taxon>Microtus</taxon>
    </lineage>
</organism>
<evidence type="ECO:0000259" key="8">
    <source>
        <dbReference type="PROSITE" id="PS50119"/>
    </source>
</evidence>
<dbReference type="SUPFAM" id="SSF49899">
    <property type="entry name" value="Concanavalin A-like lectins/glucanases"/>
    <property type="match status" value="1"/>
</dbReference>
<dbReference type="PRINTS" id="PR01407">
    <property type="entry name" value="BUTYPHLNCDUF"/>
</dbReference>
<dbReference type="InterPro" id="IPR003879">
    <property type="entry name" value="Butyrophylin_SPRY"/>
</dbReference>
<dbReference type="InterPro" id="IPR000315">
    <property type="entry name" value="Znf_B-box"/>
</dbReference>
<dbReference type="InterPro" id="IPR001841">
    <property type="entry name" value="Znf_RING"/>
</dbReference>
<feature type="domain" description="B box-type" evidence="8">
    <location>
        <begin position="91"/>
        <end position="132"/>
    </location>
</feature>
<evidence type="ECO:0000313" key="11">
    <source>
        <dbReference type="RefSeq" id="XP_005370233.1"/>
    </source>
</evidence>
<dbReference type="CDD" id="cd19761">
    <property type="entry name" value="Bbox2_TRIM5-like"/>
    <property type="match status" value="1"/>
</dbReference>
<dbReference type="PROSITE" id="PS00518">
    <property type="entry name" value="ZF_RING_1"/>
    <property type="match status" value="1"/>
</dbReference>
<dbReference type="InterPro" id="IPR003877">
    <property type="entry name" value="SPRY_dom"/>
</dbReference>
<dbReference type="SMART" id="SM00449">
    <property type="entry name" value="SPRY"/>
    <property type="match status" value="1"/>
</dbReference>
<dbReference type="PROSITE" id="PS50089">
    <property type="entry name" value="ZF_RING_2"/>
    <property type="match status" value="1"/>
</dbReference>
<dbReference type="InterPro" id="IPR027370">
    <property type="entry name" value="Znf-RING_euk"/>
</dbReference>
<dbReference type="PROSITE" id="PS50119">
    <property type="entry name" value="ZF_BBOX"/>
    <property type="match status" value="1"/>
</dbReference>
<name>A0ABM0LPI8_MICOH</name>
<dbReference type="Pfam" id="PF13445">
    <property type="entry name" value="zf-RING_UBOX"/>
    <property type="match status" value="1"/>
</dbReference>
<feature type="domain" description="RING-type" evidence="7">
    <location>
        <begin position="15"/>
        <end position="59"/>
    </location>
</feature>
<dbReference type="Gene3D" id="2.60.120.920">
    <property type="match status" value="1"/>
</dbReference>
<keyword evidence="4 6" id="KW-0863">Zinc-finger</keyword>
<proteinExistence type="predicted"/>
<evidence type="ECO:0000256" key="4">
    <source>
        <dbReference type="ARBA" id="ARBA00022771"/>
    </source>
</evidence>
<dbReference type="SUPFAM" id="SSF57845">
    <property type="entry name" value="B-box zinc-binding domain"/>
    <property type="match status" value="1"/>
</dbReference>
<dbReference type="Pfam" id="PF00622">
    <property type="entry name" value="SPRY"/>
    <property type="match status" value="1"/>
</dbReference>
<dbReference type="InterPro" id="IPR043136">
    <property type="entry name" value="B30.2/SPRY_sf"/>
</dbReference>
<dbReference type="SMART" id="SM00184">
    <property type="entry name" value="RING"/>
    <property type="match status" value="1"/>
</dbReference>
<evidence type="ECO:0000256" key="5">
    <source>
        <dbReference type="ARBA" id="ARBA00022833"/>
    </source>
</evidence>
<dbReference type="Proteomes" id="UP000694915">
    <property type="component" value="Unplaced"/>
</dbReference>
<dbReference type="InterPro" id="IPR013083">
    <property type="entry name" value="Znf_RING/FYVE/PHD"/>
</dbReference>
<dbReference type="InterPro" id="IPR013320">
    <property type="entry name" value="ConA-like_dom_sf"/>
</dbReference>
<dbReference type="RefSeq" id="XP_005370233.1">
    <property type="nucleotide sequence ID" value="XM_005370176.1"/>
</dbReference>
<reference evidence="11" key="1">
    <citation type="submission" date="2025-08" db="UniProtKB">
        <authorList>
            <consortium name="RefSeq"/>
        </authorList>
    </citation>
    <scope>IDENTIFICATION</scope>
</reference>
<accession>A0ABM0LPI8</accession>
<dbReference type="InterPro" id="IPR017907">
    <property type="entry name" value="Znf_RING_CS"/>
</dbReference>
<dbReference type="SMART" id="SM00336">
    <property type="entry name" value="BBOX"/>
    <property type="match status" value="1"/>
</dbReference>
<gene>
    <name evidence="11" type="primary">LOC102000592</name>
</gene>
<evidence type="ECO:0000256" key="1">
    <source>
        <dbReference type="ARBA" id="ARBA00004496"/>
    </source>
</evidence>
<dbReference type="SUPFAM" id="SSF57850">
    <property type="entry name" value="RING/U-box"/>
    <property type="match status" value="1"/>
</dbReference>
<dbReference type="CDD" id="cd15822">
    <property type="entry name" value="SPRY_PRY_TRIM5"/>
    <property type="match status" value="1"/>
</dbReference>
<dbReference type="CDD" id="cd16591">
    <property type="entry name" value="RING-HC_TRIM5-like_C-IV"/>
    <property type="match status" value="1"/>
</dbReference>
<keyword evidence="10" id="KW-1185">Reference proteome</keyword>
<dbReference type="PROSITE" id="PS50188">
    <property type="entry name" value="B302_SPRY"/>
    <property type="match status" value="1"/>
</dbReference>
<keyword evidence="3" id="KW-0479">Metal-binding</keyword>
<dbReference type="InterPro" id="IPR001870">
    <property type="entry name" value="B30.2/SPRY"/>
</dbReference>
<keyword evidence="5" id="KW-0862">Zinc</keyword>
<protein>
    <submittedName>
        <fullName evidence="11">Tripartite motif-containing protein 30A-like</fullName>
    </submittedName>
</protein>
<evidence type="ECO:0000259" key="7">
    <source>
        <dbReference type="PROSITE" id="PS50089"/>
    </source>
</evidence>
<comment type="subcellular location">
    <subcellularLocation>
        <location evidence="1">Cytoplasm</location>
    </subcellularLocation>
</comment>